<comment type="caution">
    <text evidence="1">The sequence shown here is derived from an EMBL/GenBank/DDBJ whole genome shotgun (WGS) entry which is preliminary data.</text>
</comment>
<dbReference type="OrthoDB" id="3680851at2"/>
<evidence type="ECO:0000313" key="1">
    <source>
        <dbReference type="EMBL" id="TKK87343.1"/>
    </source>
</evidence>
<sequence>MRTVTFDGDETLWDFQGAMQRALTVAAGLFGPPVTPEWLRRVRDDVAARPEFADAPMEDIRRAAFEECARLTGAGDGFAGRVHAEYMRARHAGVTLYPHTLPCLRELRSRGHRLALITNGNSRPDLIGVADFLACTVVADDLQPRGACRALVADAGSAGRQGERIFREEAAVVLQRHRIVEHDLL</sequence>
<reference evidence="1 2" key="1">
    <citation type="submission" date="2019-04" db="EMBL/GenBank/DDBJ databases">
        <title>Herbidospora sp. NEAU-GS14.nov., a novel actinomycete isolated from soil.</title>
        <authorList>
            <person name="Han L."/>
        </authorList>
    </citation>
    <scope>NUCLEOTIDE SEQUENCE [LARGE SCALE GENOMIC DNA]</scope>
    <source>
        <strain evidence="1 2">NEAU-GS14</strain>
    </source>
</reference>
<dbReference type="SUPFAM" id="SSF56784">
    <property type="entry name" value="HAD-like"/>
    <property type="match status" value="1"/>
</dbReference>
<dbReference type="InterPro" id="IPR023214">
    <property type="entry name" value="HAD_sf"/>
</dbReference>
<gene>
    <name evidence="1" type="ORF">FDA94_17710</name>
</gene>
<dbReference type="GO" id="GO:0016787">
    <property type="term" value="F:hydrolase activity"/>
    <property type="evidence" value="ECO:0007669"/>
    <property type="project" value="UniProtKB-KW"/>
</dbReference>
<organism evidence="1 2">
    <name type="scientific">Herbidospora galbida</name>
    <dbReference type="NCBI Taxonomy" id="2575442"/>
    <lineage>
        <taxon>Bacteria</taxon>
        <taxon>Bacillati</taxon>
        <taxon>Actinomycetota</taxon>
        <taxon>Actinomycetes</taxon>
        <taxon>Streptosporangiales</taxon>
        <taxon>Streptosporangiaceae</taxon>
        <taxon>Herbidospora</taxon>
    </lineage>
</organism>
<evidence type="ECO:0000313" key="2">
    <source>
        <dbReference type="Proteomes" id="UP000308705"/>
    </source>
</evidence>
<dbReference type="RefSeq" id="WP_137248179.1">
    <property type="nucleotide sequence ID" value="NZ_SZQA01000016.1"/>
</dbReference>
<proteinExistence type="predicted"/>
<keyword evidence="1" id="KW-0378">Hydrolase</keyword>
<accession>A0A4V5UZ49</accession>
<dbReference type="Pfam" id="PF00702">
    <property type="entry name" value="Hydrolase"/>
    <property type="match status" value="1"/>
</dbReference>
<keyword evidence="2" id="KW-1185">Reference proteome</keyword>
<dbReference type="AlphaFoldDB" id="A0A4V5UZ49"/>
<dbReference type="Proteomes" id="UP000308705">
    <property type="component" value="Unassembled WGS sequence"/>
</dbReference>
<protein>
    <submittedName>
        <fullName evidence="1">HAD family hydrolase</fullName>
    </submittedName>
</protein>
<dbReference type="Gene3D" id="1.20.120.1600">
    <property type="match status" value="1"/>
</dbReference>
<dbReference type="Gene3D" id="3.40.50.1000">
    <property type="entry name" value="HAD superfamily/HAD-like"/>
    <property type="match status" value="1"/>
</dbReference>
<dbReference type="EMBL" id="SZQA01000016">
    <property type="protein sequence ID" value="TKK87343.1"/>
    <property type="molecule type" value="Genomic_DNA"/>
</dbReference>
<dbReference type="InterPro" id="IPR036412">
    <property type="entry name" value="HAD-like_sf"/>
</dbReference>
<name>A0A4V5UZ49_9ACTN</name>